<dbReference type="Proteomes" id="UP000030765">
    <property type="component" value="Unassembled WGS sequence"/>
</dbReference>
<dbReference type="SMART" id="SM01281">
    <property type="entry name" value="Med12"/>
    <property type="match status" value="1"/>
</dbReference>
<feature type="compositionally biased region" description="Low complexity" evidence="8">
    <location>
        <begin position="219"/>
        <end position="233"/>
    </location>
</feature>
<feature type="compositionally biased region" description="Low complexity" evidence="8">
    <location>
        <begin position="1942"/>
        <end position="1955"/>
    </location>
</feature>
<feature type="compositionally biased region" description="Polar residues" evidence="8">
    <location>
        <begin position="1916"/>
        <end position="1925"/>
    </location>
</feature>
<feature type="region of interest" description="Disordered" evidence="8">
    <location>
        <begin position="1585"/>
        <end position="1625"/>
    </location>
</feature>
<keyword evidence="6" id="KW-0804">Transcription</keyword>
<keyword evidence="4" id="KW-0805">Transcription regulation</keyword>
<evidence type="ECO:0000256" key="5">
    <source>
        <dbReference type="ARBA" id="ARBA00023159"/>
    </source>
</evidence>
<evidence type="ECO:0000313" key="11">
    <source>
        <dbReference type="EnsemblMetazoa" id="ASIC010570-PA"/>
    </source>
</evidence>
<feature type="region of interest" description="Disordered" evidence="8">
    <location>
        <begin position="579"/>
        <end position="605"/>
    </location>
</feature>
<dbReference type="GO" id="GO:0016592">
    <property type="term" value="C:mediator complex"/>
    <property type="evidence" value="ECO:0007669"/>
    <property type="project" value="InterPro"/>
</dbReference>
<evidence type="ECO:0000256" key="7">
    <source>
        <dbReference type="ARBA" id="ARBA00023242"/>
    </source>
</evidence>
<name>A0A084VXX4_ANOSI</name>
<dbReference type="STRING" id="74873.A0A084VXX4"/>
<dbReference type="GO" id="GO:0003713">
    <property type="term" value="F:transcription coactivator activity"/>
    <property type="evidence" value="ECO:0007669"/>
    <property type="project" value="TreeGrafter"/>
</dbReference>
<dbReference type="OMA" id="YQQSHDK"/>
<dbReference type="VEuPathDB" id="VectorBase:ASIS004394"/>
<dbReference type="EMBL" id="ATLV01018210">
    <property type="status" value="NOT_ANNOTATED_CDS"/>
    <property type="molecule type" value="Genomic_DNA"/>
</dbReference>
<evidence type="ECO:0000256" key="2">
    <source>
        <dbReference type="ARBA" id="ARBA00010289"/>
    </source>
</evidence>
<dbReference type="EnsemblMetazoa" id="ASIC010570-RA">
    <property type="protein sequence ID" value="ASIC010570-PA"/>
    <property type="gene ID" value="ASIC010570"/>
</dbReference>
<feature type="domain" description="Mediator complex subunit Med12" evidence="9">
    <location>
        <begin position="92"/>
        <end position="152"/>
    </location>
</feature>
<dbReference type="PANTHER" id="PTHR46007">
    <property type="entry name" value="MEDIATOR OF RNA POLYMERASE II TRANSCRIPTION SUBUNIT 12"/>
    <property type="match status" value="1"/>
</dbReference>
<feature type="region of interest" description="Disordered" evidence="8">
    <location>
        <begin position="375"/>
        <end position="420"/>
    </location>
</feature>
<reference evidence="10 12" key="1">
    <citation type="journal article" date="2014" name="BMC Genomics">
        <title>Genome sequence of Anopheles sinensis provides insight into genetics basis of mosquito competence for malaria parasites.</title>
        <authorList>
            <person name="Zhou D."/>
            <person name="Zhang D."/>
            <person name="Ding G."/>
            <person name="Shi L."/>
            <person name="Hou Q."/>
            <person name="Ye Y."/>
            <person name="Xu Y."/>
            <person name="Zhou H."/>
            <person name="Xiong C."/>
            <person name="Li S."/>
            <person name="Yu J."/>
            <person name="Hong S."/>
            <person name="Yu X."/>
            <person name="Zou P."/>
            <person name="Chen C."/>
            <person name="Chang X."/>
            <person name="Wang W."/>
            <person name="Lv Y."/>
            <person name="Sun Y."/>
            <person name="Ma L."/>
            <person name="Shen B."/>
            <person name="Zhu C."/>
        </authorList>
    </citation>
    <scope>NUCLEOTIDE SEQUENCE [LARGE SCALE GENOMIC DNA]</scope>
</reference>
<dbReference type="EMBL" id="KE525224">
    <property type="protein sequence ID" value="KFB42818.1"/>
    <property type="molecule type" value="Genomic_DNA"/>
</dbReference>
<feature type="compositionally biased region" description="Gly residues" evidence="8">
    <location>
        <begin position="209"/>
        <end position="218"/>
    </location>
</feature>
<protein>
    <submittedName>
        <fullName evidence="10">AGAP002523-PA-like protein</fullName>
    </submittedName>
</protein>
<dbReference type="GO" id="GO:0045944">
    <property type="term" value="P:positive regulation of transcription by RNA polymerase II"/>
    <property type="evidence" value="ECO:0007669"/>
    <property type="project" value="TreeGrafter"/>
</dbReference>
<dbReference type="InterPro" id="IPR019035">
    <property type="entry name" value="Mediator_Med12"/>
</dbReference>
<dbReference type="Pfam" id="PF12145">
    <property type="entry name" value="Med12-LCEWAV"/>
    <property type="match status" value="1"/>
</dbReference>
<feature type="region of interest" description="Disordered" evidence="8">
    <location>
        <begin position="813"/>
        <end position="836"/>
    </location>
</feature>
<feature type="compositionally biased region" description="Low complexity" evidence="8">
    <location>
        <begin position="1596"/>
        <end position="1619"/>
    </location>
</feature>
<feature type="compositionally biased region" description="Low complexity" evidence="8">
    <location>
        <begin position="2360"/>
        <end position="2374"/>
    </location>
</feature>
<evidence type="ECO:0000313" key="12">
    <source>
        <dbReference type="Proteomes" id="UP000030765"/>
    </source>
</evidence>
<accession>A0A084VXX4</accession>
<evidence type="ECO:0000256" key="3">
    <source>
        <dbReference type="ARBA" id="ARBA00022491"/>
    </source>
</evidence>
<dbReference type="OrthoDB" id="20828at2759"/>
<gene>
    <name evidence="10" type="ORF">ZHAS_00010570</name>
</gene>
<feature type="region of interest" description="Disordered" evidence="8">
    <location>
        <begin position="2353"/>
        <end position="2374"/>
    </location>
</feature>
<keyword evidence="3" id="KW-0678">Repressor</keyword>
<sequence length="2404" mass="260706">MNMRPLKRPRLGPPDVYPQEAKQREDELTSTHVKHGFATEHKLSEEFGTARNCNVSASKVGAYFNAILAKKEELMTLPDSGRKKQQINPKDNFWPVTARNKTTLDTWFKDLAGTKPLSSLAKKAPSFNKKEEIFAMLCENQVTMQRAAWFIKLSSAYTVAVSEAKIKKRQMPDPATEWTGTMIKFMKDLVPKLHEHYHQGPLQEKPSSGGSGGSGGMTGASSALGMSSAAGGANPSTIPPPLSSPAGSMHSPAGGNTGVGSMHPQQQQQPPPLSPQEEQRIAQKQWNYSTQLCKYMYEEGLLDKQEFLNWIIDLLEKMKSSPNADDGLLRIYLPLAMQYLHDFVQSERFCRRLAYAVAKKLAQLINQMAESHNINLASPDAEPGGKSSMDTQEGKDKSLEKPSKDGAVGGTPVQGDTKPTKANPFEMIFTEYLHCSHHRNVMLQLSTILQVITLECPTALVWCGVGETRSSSVLSGSPLDHLPVAPSALPMPERYEKSNEDIRRQLFEAEESIKVRSRHAESRWCIDKWQTAAGNASLKILATLDALDGHCFDRMDSNNSLDSLYSKIFPPFQVQPIKPAESVSNSGSGKGMQSGGQQSGATDGKDAATKQFEYNVEQDASIVKILCEWAVSWQRWGEHRAMVVAWLLDKRQNEVITALENDSYSNNLNNSDDKDSVLSGSGLNGGQPVFQHILMNFLDNDAPVLDESGGTQNKSQFTNLVHLFSELIRHDVFSHDAYMSGGMLSLDSQGICNAGLGTGPISNKPTTTSSPHNATGMDEDVLQTDFKAKLEDLDDSNVDDDLDKLLQHIKEDQQNSMDAPDSPKDPEQATPSVAGLGKAESSSRHFLYTEHFPLCQDDPISQHDCNQRYILLYGVGKERDEKKHAVKKMSKEICKLFSKKFSIDVAEGGKVKKHSRSEFNFEATSNKCQAMSYFDQHVVTWQCAVQVQEMLNAFAIGNSNYLPVQEHVAFLFDLMESAFNIYGLIDTCIQILRELPEVEQQLIGKSSVALVRSYTTSLSLYVVGVLRRYHCCLLLSQEQTTAIFEGLCRIVKHVSNPSDCSSAERCILAYLYDLYSACSSLKSRPQQEPFHNAYPKIKQALYTPLQPSPSAHTYNPQFMIDIITNPRRGGKIESAWARQLNESASNRYSFVCNAVVAVTRDIDNDCLNDIAAMCAELTACCNSLSTEWLGVLIALCGSNRDAGYYVDVLSQVDVQNTNIHNALSVFTSILVARHCFSLENFVAHVALPSLVQACKGRGETTPEIEAGARLSCHLLLRLFKTIECPQPGLYSVSTSPNPITVGNAHNIKLSCDRHLLAAAHKNIGVAPVLAVLKGILVVGDATAHKVSSIFGTGKRSGLNTPVHPGSTPKSMAGSGDLSHILGTSDLSVLGNPDESMLDVSQQNSHLNQENATSLSDFAQHVLRQICSQEWVLERCLQNAEELCQQGMLIDNLLTAKQAQRLLHMICYPEHESNLIAELDQKAIIVRILENLEQWSLRISWLDLQLMFKQTNCSSPELSNWLDMVARAAIDVFRVNEFCLSSATDVKQEKVKPSTWLVAPLVSKLPSAVQGRILKVSGQVLESTSMFSKNKDGNGGNSSSNNNSHSHGANSNSSVSSNGSTFGSKQSAQLNHQPFLGLVLTCLKGQDEQKEGLLQSLYSQLSQFLQNRDQSLEMVGGIEDPCGFEKMLDALQLRYSLVGGLFDAIMKNATSTTDWAILFAQLISQGVIDLSNNSELFTTTLDMLATLIHSTLVSDSQTERDENKKLYTNLMKKLRKELGDRNGPSIKYVRQLLPLAKQTCEVITCDSAGSSTDAKGNKISIDSIEKKNGLRLGDKQRVSVWDLLEGHKNPAPLSWAWFGAVKIERKPLAYEETHRLLKYHTHSLFKPSSYYYEPLPLPPEEVDPLPDKIKDEMKADTPSSDQSPAPSTGSKKKQGTRKRKPKATAASQAQQNQPQQPVLPGNMVGQGAGVNRFDRPQLNSSKQALTQMLSKRSMNPGHPGSFMTQPQPQRNPQAQFMRGTLRPGLPGNPGIGGNQVGMGPMNPAMAGGSTGIGAGAGGPVMGGQAMNAGGMIGAQQGGQVQAGGAGIMNQNAAAMMGSAGGSLMGQSGGSMIQGGMLNPQQNPAMVGQGMGAGGGIGAGSGMGGGTGGMGGAAGAMNSGGGMVAAGGMVNAAMGNTGIGTSAMGGGQGGMGGNSGMANAGGMGNPAMSNPGMGMQNMQQAGGNMQGAMFQGQNVPYQNVNQNYPSYGNQGMGQQGSQGGGMMGNFNQMAQQQRNTQAEFLAQQRAVMAGRGQYGQHAPNVTMGNMGVNQGAVPPYPRQGGKPGVGANIPQTQQQFQQQQRLRLMMQQQQQQAGMGQGGNAQGMMQNQGQGMSTQQTPNLVAQLQRQMPNQNSMMGQQYPHQPPQY</sequence>
<evidence type="ECO:0000256" key="1">
    <source>
        <dbReference type="ARBA" id="ARBA00004123"/>
    </source>
</evidence>
<dbReference type="VEuPathDB" id="VectorBase:ASIC010570"/>
<feature type="compositionally biased region" description="Polar residues" evidence="8">
    <location>
        <begin position="760"/>
        <end position="773"/>
    </location>
</feature>
<organism evidence="10">
    <name type="scientific">Anopheles sinensis</name>
    <name type="common">Mosquito</name>
    <dbReference type="NCBI Taxonomy" id="74873"/>
    <lineage>
        <taxon>Eukaryota</taxon>
        <taxon>Metazoa</taxon>
        <taxon>Ecdysozoa</taxon>
        <taxon>Arthropoda</taxon>
        <taxon>Hexapoda</taxon>
        <taxon>Insecta</taxon>
        <taxon>Pterygota</taxon>
        <taxon>Neoptera</taxon>
        <taxon>Endopterygota</taxon>
        <taxon>Diptera</taxon>
        <taxon>Nematocera</taxon>
        <taxon>Culicoidea</taxon>
        <taxon>Culicidae</taxon>
        <taxon>Anophelinae</taxon>
        <taxon>Anopheles</taxon>
    </lineage>
</organism>
<feature type="region of interest" description="Disordered" evidence="8">
    <location>
        <begin position="1"/>
        <end position="29"/>
    </location>
</feature>
<comment type="similarity">
    <text evidence="2">Belongs to the Mediator complex subunit 12 family.</text>
</comment>
<feature type="region of interest" description="Disordered" evidence="8">
    <location>
        <begin position="1895"/>
        <end position="1975"/>
    </location>
</feature>
<evidence type="ECO:0000256" key="4">
    <source>
        <dbReference type="ARBA" id="ARBA00023015"/>
    </source>
</evidence>
<reference evidence="11" key="2">
    <citation type="submission" date="2020-05" db="UniProtKB">
        <authorList>
            <consortium name="EnsemblMetazoa"/>
        </authorList>
    </citation>
    <scope>IDENTIFICATION</scope>
</reference>
<feature type="region of interest" description="Disordered" evidence="8">
    <location>
        <begin position="757"/>
        <end position="777"/>
    </location>
</feature>
<feature type="region of interest" description="Disordered" evidence="8">
    <location>
        <begin position="199"/>
        <end position="278"/>
    </location>
</feature>
<feature type="compositionally biased region" description="Gly residues" evidence="8">
    <location>
        <begin position="588"/>
        <end position="598"/>
    </location>
</feature>
<dbReference type="EMBL" id="ATLV01018209">
    <property type="status" value="NOT_ANNOTATED_CDS"/>
    <property type="molecule type" value="Genomic_DNA"/>
</dbReference>
<feature type="compositionally biased region" description="Basic and acidic residues" evidence="8">
    <location>
        <begin position="1904"/>
        <end position="1914"/>
    </location>
</feature>
<feature type="compositionally biased region" description="Basic residues" evidence="8">
    <location>
        <begin position="1929"/>
        <end position="1941"/>
    </location>
</feature>
<feature type="compositionally biased region" description="Basic and acidic residues" evidence="8">
    <location>
        <begin position="392"/>
        <end position="404"/>
    </location>
</feature>
<dbReference type="InterPro" id="IPR051647">
    <property type="entry name" value="Mediator_comp_sub12"/>
</dbReference>
<evidence type="ECO:0000259" key="9">
    <source>
        <dbReference type="SMART" id="SM01281"/>
    </source>
</evidence>
<evidence type="ECO:0000256" key="6">
    <source>
        <dbReference type="ARBA" id="ARBA00023163"/>
    </source>
</evidence>
<evidence type="ECO:0000313" key="10">
    <source>
        <dbReference type="EMBL" id="KFB42818.1"/>
    </source>
</evidence>
<dbReference type="PANTHER" id="PTHR46007:SF11">
    <property type="entry name" value="MEDIATOR OF RNA POLYMERASE II TRANSCRIPTION SUBUNIT 12"/>
    <property type="match status" value="1"/>
</dbReference>
<dbReference type="InterPro" id="IPR021990">
    <property type="entry name" value="Mediator_Med12_LCEWAV"/>
</dbReference>
<feature type="compositionally biased region" description="Basic residues" evidence="8">
    <location>
        <begin position="1"/>
        <end position="10"/>
    </location>
</feature>
<comment type="subcellular location">
    <subcellularLocation>
        <location evidence="1">Nucleus</location>
    </subcellularLocation>
</comment>
<dbReference type="Pfam" id="PF09497">
    <property type="entry name" value="Med12"/>
    <property type="match status" value="1"/>
</dbReference>
<proteinExistence type="inferred from homology"/>
<evidence type="ECO:0000256" key="8">
    <source>
        <dbReference type="SAM" id="MobiDB-lite"/>
    </source>
</evidence>
<keyword evidence="5" id="KW-0010">Activator</keyword>
<keyword evidence="12" id="KW-1185">Reference proteome</keyword>
<keyword evidence="7" id="KW-0539">Nucleus</keyword>